<evidence type="ECO:0000313" key="29">
    <source>
        <dbReference type="Proteomes" id="UP000468842"/>
    </source>
</evidence>
<evidence type="ECO:0000313" key="5">
    <source>
        <dbReference type="EMBL" id="AIF91212.1"/>
    </source>
</evidence>
<dbReference type="EMBL" id="CP008885">
    <property type="protein sequence ID" value="AIF91212.1"/>
    <property type="molecule type" value="Genomic_DNA"/>
</dbReference>
<dbReference type="Proteomes" id="UP000467387">
    <property type="component" value="Unassembled WGS sequence"/>
</dbReference>
<dbReference type="PANTHER" id="PTHR30146:SF109">
    <property type="entry name" value="HTH-TYPE TRANSCRIPTIONAL REGULATOR GALS"/>
    <property type="match status" value="1"/>
</dbReference>
<evidence type="ECO:0000313" key="12">
    <source>
        <dbReference type="EMBL" id="KAB7396473.1"/>
    </source>
</evidence>
<evidence type="ECO:0000313" key="30">
    <source>
        <dbReference type="Proteomes" id="UP000476628"/>
    </source>
</evidence>
<dbReference type="EMBL" id="WDUB01000023">
    <property type="protein sequence ID" value="KAB7201638.1"/>
    <property type="molecule type" value="Genomic_DNA"/>
</dbReference>
<reference evidence="5 19" key="2">
    <citation type="submission" date="2014-07" db="EMBL/GenBank/DDBJ databases">
        <title>Bifidobacterium longum genome.</title>
        <authorList>
            <person name="Yuan J."/>
            <person name="Wei X."/>
            <person name="Li H."/>
            <person name="Liu W."/>
            <person name="Wang X."/>
        </authorList>
    </citation>
    <scope>NUCLEOTIDE SEQUENCE [LARGE SCALE GENOMIC DNA]</scope>
    <source>
        <strain evidence="5 19">BXY01</strain>
    </source>
</reference>
<dbReference type="EMBL" id="WDRM01000026">
    <property type="protein sequence ID" value="KAB7335598.1"/>
    <property type="molecule type" value="Genomic_DNA"/>
</dbReference>
<evidence type="ECO:0000313" key="17">
    <source>
        <dbReference type="EMBL" id="RGL44257.1"/>
    </source>
</evidence>
<dbReference type="Proteomes" id="UP000638311">
    <property type="component" value="Unassembled WGS sequence"/>
</dbReference>
<dbReference type="GO" id="GO:0003700">
    <property type="term" value="F:DNA-binding transcription factor activity"/>
    <property type="evidence" value="ECO:0007669"/>
    <property type="project" value="TreeGrafter"/>
</dbReference>
<dbReference type="EMBL" id="WDWL01000018">
    <property type="protein sequence ID" value="KAB7070365.1"/>
    <property type="molecule type" value="Genomic_DNA"/>
</dbReference>
<evidence type="ECO:0000313" key="15">
    <source>
        <dbReference type="EMBL" id="MZU08038.1"/>
    </source>
</evidence>
<dbReference type="EMBL" id="QSRH01000002">
    <property type="protein sequence ID" value="RGL05032.1"/>
    <property type="molecule type" value="Genomic_DNA"/>
</dbReference>
<dbReference type="Proteomes" id="UP000265775">
    <property type="component" value="Unassembled WGS sequence"/>
</dbReference>
<accession>A0A075NEI0</accession>
<evidence type="ECO:0000256" key="2">
    <source>
        <dbReference type="ARBA" id="ARBA00023125"/>
    </source>
</evidence>
<evidence type="ECO:0000313" key="16">
    <source>
        <dbReference type="EMBL" id="RGL05032.1"/>
    </source>
</evidence>
<dbReference type="InterPro" id="IPR046335">
    <property type="entry name" value="LacI/GalR-like_sensor"/>
</dbReference>
<dbReference type="InterPro" id="IPR028082">
    <property type="entry name" value="Peripla_BP_I"/>
</dbReference>
<evidence type="ECO:0000256" key="3">
    <source>
        <dbReference type="ARBA" id="ARBA00023163"/>
    </source>
</evidence>
<evidence type="ECO:0000259" key="4">
    <source>
        <dbReference type="PROSITE" id="PS50932"/>
    </source>
</evidence>
<evidence type="ECO:0000313" key="22">
    <source>
        <dbReference type="Proteomes" id="UP000265775"/>
    </source>
</evidence>
<name>A0A075NEI0_BIFLN</name>
<dbReference type="PROSITE" id="PS00356">
    <property type="entry name" value="HTH_LACI_1"/>
    <property type="match status" value="1"/>
</dbReference>
<dbReference type="RefSeq" id="WP_007053811.1">
    <property type="nucleotide sequence ID" value="NZ_AP014658.1"/>
</dbReference>
<evidence type="ECO:0000313" key="7">
    <source>
        <dbReference type="EMBL" id="KAB7070365.1"/>
    </source>
</evidence>
<dbReference type="CDD" id="cd06267">
    <property type="entry name" value="PBP1_LacI_sugar_binding-like"/>
    <property type="match status" value="1"/>
</dbReference>
<evidence type="ECO:0000313" key="27">
    <source>
        <dbReference type="Proteomes" id="UP000466472"/>
    </source>
</evidence>
<dbReference type="EMBL" id="WDWU01000015">
    <property type="protein sequence ID" value="KAB7056336.1"/>
    <property type="molecule type" value="Genomic_DNA"/>
</dbReference>
<gene>
    <name evidence="18" type="ORF">DWV59_00530</name>
    <name evidence="17" type="ORF">DXC63_11700</name>
    <name evidence="16" type="ORF">DXC85_03560</name>
    <name evidence="12" type="ORF">GBB40_02420</name>
    <name evidence="11" type="ORF">GBB63_09045</name>
    <name evidence="9" type="ORF">GBB65_07255</name>
    <name evidence="10" type="ORF">GBB73_09305</name>
    <name evidence="8" type="ORF">GBC45_10360</name>
    <name evidence="7" type="ORF">GBI83_10655</name>
    <name evidence="6" type="ORF">GBI87_09910</name>
    <name evidence="5" type="ORF">GS08_08925</name>
    <name evidence="14" type="ORF">GT999_05625</name>
    <name evidence="15" type="ORF">GUA24_03140</name>
    <name evidence="13" type="ORF">SCX10_04795</name>
</gene>
<dbReference type="Proteomes" id="UP000028505">
    <property type="component" value="Chromosome"/>
</dbReference>
<feature type="domain" description="HTH lacI-type" evidence="4">
    <location>
        <begin position="5"/>
        <end position="59"/>
    </location>
</feature>
<organism evidence="18 22">
    <name type="scientific">Bifidobacterium longum</name>
    <dbReference type="NCBI Taxonomy" id="216816"/>
    <lineage>
        <taxon>Bacteria</taxon>
        <taxon>Bacillati</taxon>
        <taxon>Actinomycetota</taxon>
        <taxon>Actinomycetes</taxon>
        <taxon>Bifidobacteriales</taxon>
        <taxon>Bifidobacteriaceae</taxon>
        <taxon>Bifidobacterium</taxon>
    </lineage>
</organism>
<dbReference type="SUPFAM" id="SSF47413">
    <property type="entry name" value="lambda repressor-like DNA-binding domains"/>
    <property type="match status" value="1"/>
</dbReference>
<evidence type="ECO:0000313" key="23">
    <source>
        <dbReference type="Proteomes" id="UP000430971"/>
    </source>
</evidence>
<dbReference type="EMBL" id="WXEF01000009">
    <property type="protein sequence ID" value="MZR88789.1"/>
    <property type="molecule type" value="Genomic_DNA"/>
</dbReference>
<dbReference type="CDD" id="cd01392">
    <property type="entry name" value="HTH_LacI"/>
    <property type="match status" value="1"/>
</dbReference>
<dbReference type="Pfam" id="PF00356">
    <property type="entry name" value="LacI"/>
    <property type="match status" value="1"/>
</dbReference>
<evidence type="ECO:0000313" key="11">
    <source>
        <dbReference type="EMBL" id="KAB7357510.1"/>
    </source>
</evidence>
<dbReference type="Proteomes" id="UP000476628">
    <property type="component" value="Unassembled WGS sequence"/>
</dbReference>
<dbReference type="SUPFAM" id="SSF53822">
    <property type="entry name" value="Periplasmic binding protein-like I"/>
    <property type="match status" value="1"/>
</dbReference>
<reference evidence="20 21" key="3">
    <citation type="submission" date="2018-08" db="EMBL/GenBank/DDBJ databases">
        <title>A genome reference for cultivated species of the human gut microbiota.</title>
        <authorList>
            <person name="Zou Y."/>
            <person name="Xue W."/>
            <person name="Luo G."/>
        </authorList>
    </citation>
    <scope>NUCLEOTIDE SEQUENCE [LARGE SCALE GENOMIC DNA]</scope>
    <source>
        <strain evidence="18 22">AF11-12</strain>
        <strain evidence="17 21">TF06-45A</strain>
        <strain evidence="16 20">TF08-4AC</strain>
    </source>
</reference>
<dbReference type="EMBL" id="JAWUDL010000007">
    <property type="protein sequence ID" value="MDW7546151.1"/>
    <property type="molecule type" value="Genomic_DNA"/>
</dbReference>
<dbReference type="Proteomes" id="UP000460881">
    <property type="component" value="Unassembled WGS sequence"/>
</dbReference>
<dbReference type="Gene3D" id="3.40.50.2300">
    <property type="match status" value="2"/>
</dbReference>
<dbReference type="EMBL" id="WDRV01000008">
    <property type="protein sequence ID" value="KAB7322501.1"/>
    <property type="molecule type" value="Genomic_DNA"/>
</dbReference>
<dbReference type="EMBL" id="QSRZ01000017">
    <property type="protein sequence ID" value="RGL44257.1"/>
    <property type="molecule type" value="Genomic_DNA"/>
</dbReference>
<sequence>MGNRVTIKDVAREANVSIKTVSNVLNDTGSMRPDTRRRVEEVMRKLGYTVNISARAMRSGGTKLIGLNIFDFSQPFVPFFTDKVIEYAKERHYGVVINTYGSDGEGLVASVDESYRLGAEGWILFVMSPLADEGAVLEQPYPIVTTGDHLAYGKSDWITMPNIESISTVVGRFLDEGAQTVALMGVLPELVDEAVLRRQTEGTQALRAQGYVKAFEERGLSVNWRYVIPAESMNQREGMRVTKAMLDKLPCPDVVVCLNDAIALGAIHELQRCGLHVPDDVQVVGFDNVPEAEYSVPALTTIDPHIDDYAKHAVDMLIDRIEGYSGPARTYTTDFTLVERASTRLAH</sequence>
<evidence type="ECO:0000313" key="18">
    <source>
        <dbReference type="EMBL" id="RGW66009.1"/>
    </source>
</evidence>
<dbReference type="EMBL" id="WDQK01000003">
    <property type="protein sequence ID" value="KAB7396473.1"/>
    <property type="molecule type" value="Genomic_DNA"/>
</dbReference>
<dbReference type="Proteomes" id="UP000261186">
    <property type="component" value="Unassembled WGS sequence"/>
</dbReference>
<evidence type="ECO:0000313" key="26">
    <source>
        <dbReference type="Proteomes" id="UP000460881"/>
    </source>
</evidence>
<evidence type="ECO:0000313" key="20">
    <source>
        <dbReference type="Proteomes" id="UP000261186"/>
    </source>
</evidence>
<reference evidence="13" key="5">
    <citation type="submission" date="2023-10" db="EMBL/GenBank/DDBJ databases">
        <title>Supernatant from a Refined Defined Microbial Community Protects Mice from Clostridioides difficile Infection.</title>
        <authorList>
            <person name="Douchant K."/>
            <person name="He S.-M."/>
            <person name="Noordhof C."/>
            <person name="Greenlaw J."/>
            <person name="Schroeter K."/>
            <person name="Vancuren S.J."/>
            <person name="Sjaarda C."/>
            <person name="Allen-Vercoe E."/>
            <person name="Gloor G.B."/>
            <person name="Vanner S.J."/>
            <person name="Petrof E.O."/>
            <person name="Sheth P.M."/>
            <person name="Guzman M."/>
        </authorList>
    </citation>
    <scope>NUCLEOTIDE SEQUENCE</scope>
    <source>
        <strain evidence="13">16-6-I_4_FM</strain>
    </source>
</reference>
<evidence type="ECO:0000313" key="25">
    <source>
        <dbReference type="Proteomes" id="UP000451234"/>
    </source>
</evidence>
<dbReference type="Proteomes" id="UP000432196">
    <property type="component" value="Unassembled WGS sequence"/>
</dbReference>
<keyword evidence="2 13" id="KW-0238">DNA-binding</keyword>
<dbReference type="Proteomes" id="UP000261288">
    <property type="component" value="Unassembled WGS sequence"/>
</dbReference>
<dbReference type="InterPro" id="IPR000843">
    <property type="entry name" value="HTH_LacI"/>
</dbReference>
<dbReference type="AlphaFoldDB" id="A0A075NEI0"/>
<dbReference type="Gene3D" id="1.10.260.40">
    <property type="entry name" value="lambda repressor-like DNA-binding domains"/>
    <property type="match status" value="1"/>
</dbReference>
<dbReference type="KEGG" id="blx:GS08_08925"/>
<proteinExistence type="predicted"/>
<evidence type="ECO:0000256" key="1">
    <source>
        <dbReference type="ARBA" id="ARBA00023015"/>
    </source>
</evidence>
<evidence type="ECO:0000313" key="21">
    <source>
        <dbReference type="Proteomes" id="UP000261288"/>
    </source>
</evidence>
<dbReference type="PROSITE" id="PS50932">
    <property type="entry name" value="HTH_LACI_2"/>
    <property type="match status" value="1"/>
</dbReference>
<dbReference type="Proteomes" id="UP000451234">
    <property type="component" value="Unassembled WGS sequence"/>
</dbReference>
<dbReference type="PRINTS" id="PR00036">
    <property type="entry name" value="HTHLACI"/>
</dbReference>
<dbReference type="Proteomes" id="UP000466472">
    <property type="component" value="Unassembled WGS sequence"/>
</dbReference>
<evidence type="ECO:0000313" key="24">
    <source>
        <dbReference type="Proteomes" id="UP000432196"/>
    </source>
</evidence>
<dbReference type="SMART" id="SM00354">
    <property type="entry name" value="HTH_LACI"/>
    <property type="match status" value="1"/>
</dbReference>
<dbReference type="Pfam" id="PF13377">
    <property type="entry name" value="Peripla_BP_3"/>
    <property type="match status" value="1"/>
</dbReference>
<dbReference type="EMBL" id="WDRC01000025">
    <property type="protein sequence ID" value="KAB7357510.1"/>
    <property type="molecule type" value="Genomic_DNA"/>
</dbReference>
<evidence type="ECO:0000313" key="14">
    <source>
        <dbReference type="EMBL" id="MZR88789.1"/>
    </source>
</evidence>
<evidence type="ECO:0000313" key="19">
    <source>
        <dbReference type="Proteomes" id="UP000028505"/>
    </source>
</evidence>
<evidence type="ECO:0000313" key="28">
    <source>
        <dbReference type="Proteomes" id="UP000467387"/>
    </source>
</evidence>
<evidence type="ECO:0000313" key="10">
    <source>
        <dbReference type="EMBL" id="KAB7335598.1"/>
    </source>
</evidence>
<dbReference type="OMA" id="NIIWPLE"/>
<dbReference type="EMBL" id="WXDR01000003">
    <property type="protein sequence ID" value="MZU08038.1"/>
    <property type="molecule type" value="Genomic_DNA"/>
</dbReference>
<evidence type="ECO:0000313" key="6">
    <source>
        <dbReference type="EMBL" id="KAB7056336.1"/>
    </source>
</evidence>
<dbReference type="GO" id="GO:0000976">
    <property type="term" value="F:transcription cis-regulatory region binding"/>
    <property type="evidence" value="ECO:0007669"/>
    <property type="project" value="TreeGrafter"/>
</dbReference>
<keyword evidence="1" id="KW-0805">Transcription regulation</keyword>
<dbReference type="InterPro" id="IPR010982">
    <property type="entry name" value="Lambda_DNA-bd_dom_sf"/>
</dbReference>
<reference evidence="23 24" key="4">
    <citation type="journal article" date="2019" name="Nat. Med.">
        <title>A library of human gut bacterial isolates paired with longitudinal multiomics data enables mechanistic microbiome research.</title>
        <authorList>
            <person name="Poyet M."/>
            <person name="Groussin M."/>
            <person name="Gibbons S.M."/>
            <person name="Avila-Pacheco J."/>
            <person name="Jiang X."/>
            <person name="Kearney S.M."/>
            <person name="Perrotta A.R."/>
            <person name="Berdy B."/>
            <person name="Zhao S."/>
            <person name="Lieberman T.D."/>
            <person name="Swanson P.K."/>
            <person name="Smith M."/>
            <person name="Roesemann S."/>
            <person name="Alexander J.E."/>
            <person name="Rich S.A."/>
            <person name="Livny J."/>
            <person name="Vlamakis H."/>
            <person name="Clish C."/>
            <person name="Bullock K."/>
            <person name="Deik A."/>
            <person name="Scott J."/>
            <person name="Pierce K.A."/>
            <person name="Xavier R.J."/>
            <person name="Alm E.J."/>
        </authorList>
    </citation>
    <scope>NUCLEOTIDE SEQUENCE [LARGE SCALE GENOMIC DNA]</scope>
    <source>
        <strain evidence="8 30">BIOML-A136</strain>
        <strain evidence="7 24">BIOML-A201</strain>
        <strain evidence="6 28">BIOML-A210</strain>
        <strain evidence="12 29">BIOML-A37</strain>
        <strain evidence="14 27">BIOML-A395</strain>
        <strain evidence="15">BIOML-A409</strain>
        <strain evidence="11 26">BIOML-A55</strain>
        <strain evidence="10 23">BIOML-A65</strain>
        <strain evidence="9 25">BIOML-A75</strain>
    </source>
</reference>
<evidence type="ECO:0000313" key="9">
    <source>
        <dbReference type="EMBL" id="KAB7322501.1"/>
    </source>
</evidence>
<dbReference type="EMBL" id="QSAR01000001">
    <property type="protein sequence ID" value="RGW66009.1"/>
    <property type="molecule type" value="Genomic_DNA"/>
</dbReference>
<reference evidence="5 19" key="1">
    <citation type="submission" date="2014-06" db="EMBL/GenBank/DDBJ databases">
        <authorList>
            <person name="Zhao X."/>
        </authorList>
    </citation>
    <scope>NUCLEOTIDE SEQUENCE [LARGE SCALE GENOMIC DNA]</scope>
    <source>
        <strain evidence="5 19">BXY01</strain>
    </source>
</reference>
<keyword evidence="3" id="KW-0804">Transcription</keyword>
<evidence type="ECO:0000313" key="8">
    <source>
        <dbReference type="EMBL" id="KAB7201638.1"/>
    </source>
</evidence>
<dbReference type="Proteomes" id="UP001272183">
    <property type="component" value="Unassembled WGS sequence"/>
</dbReference>
<protein>
    <submittedName>
        <fullName evidence="13">LacI family DNA-binding transcriptional regulator</fullName>
    </submittedName>
    <submittedName>
        <fullName evidence="18">LacI family transcriptional regulator</fullName>
    </submittedName>
    <submittedName>
        <fullName evidence="14">Substrate-binding domain-containing protein</fullName>
    </submittedName>
</protein>
<dbReference type="PANTHER" id="PTHR30146">
    <property type="entry name" value="LACI-RELATED TRANSCRIPTIONAL REPRESSOR"/>
    <property type="match status" value="1"/>
</dbReference>
<dbReference type="Proteomes" id="UP000430971">
    <property type="component" value="Unassembled WGS sequence"/>
</dbReference>
<evidence type="ECO:0000313" key="13">
    <source>
        <dbReference type="EMBL" id="MDW7546151.1"/>
    </source>
</evidence>
<dbReference type="Proteomes" id="UP000468842">
    <property type="component" value="Unassembled WGS sequence"/>
</dbReference>